<evidence type="ECO:0000256" key="3">
    <source>
        <dbReference type="ARBA" id="ARBA00022695"/>
    </source>
</evidence>
<keyword evidence="7 8" id="KW-0460">Magnesium</keyword>
<feature type="binding site" evidence="8">
    <location>
        <position position="91"/>
    </location>
    <ligand>
        <name>ATP</name>
        <dbReference type="ChEBI" id="CHEBI:30616"/>
    </ligand>
</feature>
<dbReference type="NCBIfam" id="NF000658">
    <property type="entry name" value="PRK00029.1"/>
    <property type="match status" value="1"/>
</dbReference>
<evidence type="ECO:0000256" key="8">
    <source>
        <dbReference type="HAMAP-Rule" id="MF_00692"/>
    </source>
</evidence>
<keyword evidence="10" id="KW-1185">Reference proteome</keyword>
<proteinExistence type="inferred from homology"/>
<sequence>MAHTFRPDRAFPALGAEFADPVDPADFPHIQQRFWNERWASEVGLAGLGRDEKIEHFARFAPLPGWTDPPLAMRYHGHQFRQYNPQIGDGRGFLYAQMRDPAGRLLDFGTKGSGQTPWSRSGDGRLTLKGAVREILAAQMLEALGVYTSKAFAVFETGDKLHRHDEPSPARGAVLTRLQHSHVRFGTFQRQAYAQNTGNLTALVDHCIAAYYPALEDRTGEERPLALLGEIVGASARLAGEWMAAGFVHGVLNTDNLNVTGESFDYGPWRFLPYFEPGFTAAYFDEHGLYAFARQPEAVFWALQQLGAALSLIVPGEKLVEVLNTFPEHYRLSAGTAFTRRLGIRHTEESSQDDLIRAALTFLKDSRAPWEAFFFDHFAKRDMEAPDERRALYAGETYDAFRTAFDTFEAERPERLSHPYFRRENPVHMTIEQMEASFAPIHEKDDWSAFHTLLGDIAEARAGYDLGAGRTGFLPEETA</sequence>
<dbReference type="InterPro" id="IPR003846">
    <property type="entry name" value="SelO"/>
</dbReference>
<dbReference type="PANTHER" id="PTHR32057">
    <property type="entry name" value="PROTEIN ADENYLYLTRANSFERASE SELO, MITOCHONDRIAL"/>
    <property type="match status" value="1"/>
</dbReference>
<comment type="similarity">
    <text evidence="1 8">Belongs to the SELO family.</text>
</comment>
<comment type="catalytic activity">
    <reaction evidence="8">
        <text>L-histidyl-[protein] + UTP = N(tele)-(5'-uridylyl)-L-histidyl-[protein] + diphosphate</text>
        <dbReference type="Rhea" id="RHEA:83891"/>
        <dbReference type="Rhea" id="RHEA-COMP:9745"/>
        <dbReference type="Rhea" id="RHEA-COMP:20239"/>
        <dbReference type="ChEBI" id="CHEBI:29979"/>
        <dbReference type="ChEBI" id="CHEBI:33019"/>
        <dbReference type="ChEBI" id="CHEBI:46398"/>
        <dbReference type="ChEBI" id="CHEBI:233474"/>
    </reaction>
</comment>
<dbReference type="HAMAP" id="MF_00692">
    <property type="entry name" value="SelO"/>
    <property type="match status" value="1"/>
</dbReference>
<evidence type="ECO:0000256" key="2">
    <source>
        <dbReference type="ARBA" id="ARBA00022679"/>
    </source>
</evidence>
<comment type="catalytic activity">
    <reaction evidence="8">
        <text>L-threonyl-[protein] + ATP = 3-O-(5'-adenylyl)-L-threonyl-[protein] + diphosphate</text>
        <dbReference type="Rhea" id="RHEA:54292"/>
        <dbReference type="Rhea" id="RHEA-COMP:11060"/>
        <dbReference type="Rhea" id="RHEA-COMP:13847"/>
        <dbReference type="ChEBI" id="CHEBI:30013"/>
        <dbReference type="ChEBI" id="CHEBI:30616"/>
        <dbReference type="ChEBI" id="CHEBI:33019"/>
        <dbReference type="ChEBI" id="CHEBI:138113"/>
        <dbReference type="EC" id="2.7.7.108"/>
    </reaction>
</comment>
<evidence type="ECO:0000256" key="1">
    <source>
        <dbReference type="ARBA" id="ARBA00009747"/>
    </source>
</evidence>
<evidence type="ECO:0000313" key="10">
    <source>
        <dbReference type="Proteomes" id="UP001595379"/>
    </source>
</evidence>
<feature type="binding site" evidence="8">
    <location>
        <position position="90"/>
    </location>
    <ligand>
        <name>ATP</name>
        <dbReference type="ChEBI" id="CHEBI:30616"/>
    </ligand>
</feature>
<dbReference type="GO" id="GO:0016779">
    <property type="term" value="F:nucleotidyltransferase activity"/>
    <property type="evidence" value="ECO:0007669"/>
    <property type="project" value="UniProtKB-KW"/>
</dbReference>
<organism evidence="9 10">
    <name type="scientific">Hyphobacterium vulgare</name>
    <dbReference type="NCBI Taxonomy" id="1736751"/>
    <lineage>
        <taxon>Bacteria</taxon>
        <taxon>Pseudomonadati</taxon>
        <taxon>Pseudomonadota</taxon>
        <taxon>Alphaproteobacteria</taxon>
        <taxon>Maricaulales</taxon>
        <taxon>Maricaulaceae</taxon>
        <taxon>Hyphobacterium</taxon>
    </lineage>
</organism>
<comment type="catalytic activity">
    <reaction evidence="8">
        <text>L-tyrosyl-[protein] + ATP = O-(5'-adenylyl)-L-tyrosyl-[protein] + diphosphate</text>
        <dbReference type="Rhea" id="RHEA:54288"/>
        <dbReference type="Rhea" id="RHEA-COMP:10136"/>
        <dbReference type="Rhea" id="RHEA-COMP:13846"/>
        <dbReference type="ChEBI" id="CHEBI:30616"/>
        <dbReference type="ChEBI" id="CHEBI:33019"/>
        <dbReference type="ChEBI" id="CHEBI:46858"/>
        <dbReference type="ChEBI" id="CHEBI:83624"/>
        <dbReference type="EC" id="2.7.7.108"/>
    </reaction>
</comment>
<feature type="binding site" evidence="8">
    <location>
        <position position="123"/>
    </location>
    <ligand>
        <name>ATP</name>
        <dbReference type="ChEBI" id="CHEBI:30616"/>
    </ligand>
</feature>
<evidence type="ECO:0000256" key="5">
    <source>
        <dbReference type="ARBA" id="ARBA00022741"/>
    </source>
</evidence>
<dbReference type="EMBL" id="JBHRSV010000017">
    <property type="protein sequence ID" value="MFC2926339.1"/>
    <property type="molecule type" value="Genomic_DNA"/>
</dbReference>
<accession>A0ABV6ZY28</accession>
<feature type="binding site" evidence="8">
    <location>
        <position position="184"/>
    </location>
    <ligand>
        <name>ATP</name>
        <dbReference type="ChEBI" id="CHEBI:30616"/>
    </ligand>
</feature>
<keyword evidence="2 8" id="KW-0808">Transferase</keyword>
<dbReference type="Pfam" id="PF02696">
    <property type="entry name" value="SelO"/>
    <property type="match status" value="1"/>
</dbReference>
<keyword evidence="5 8" id="KW-0547">Nucleotide-binding</keyword>
<evidence type="ECO:0000256" key="4">
    <source>
        <dbReference type="ARBA" id="ARBA00022723"/>
    </source>
</evidence>
<feature type="binding site" evidence="8">
    <location>
        <position position="88"/>
    </location>
    <ligand>
        <name>ATP</name>
        <dbReference type="ChEBI" id="CHEBI:30616"/>
    </ligand>
</feature>
<comment type="caution">
    <text evidence="9">The sequence shown here is derived from an EMBL/GenBank/DDBJ whole genome shotgun (WGS) entry which is preliminary data.</text>
</comment>
<feature type="binding site" evidence="8">
    <location>
        <position position="265"/>
    </location>
    <ligand>
        <name>ATP</name>
        <dbReference type="ChEBI" id="CHEBI:30616"/>
    </ligand>
</feature>
<comment type="function">
    <text evidence="8">Nucleotidyltransferase involved in the post-translational modification of proteins. It can catalyze the addition of adenosine monophosphate (AMP) or uridine monophosphate (UMP) to a protein, resulting in modifications known as AMPylation and UMPylation.</text>
</comment>
<reference evidence="10" key="1">
    <citation type="journal article" date="2019" name="Int. J. Syst. Evol. Microbiol.">
        <title>The Global Catalogue of Microorganisms (GCM) 10K type strain sequencing project: providing services to taxonomists for standard genome sequencing and annotation.</title>
        <authorList>
            <consortium name="The Broad Institute Genomics Platform"/>
            <consortium name="The Broad Institute Genome Sequencing Center for Infectious Disease"/>
            <person name="Wu L."/>
            <person name="Ma J."/>
        </authorList>
    </citation>
    <scope>NUCLEOTIDE SEQUENCE [LARGE SCALE GENOMIC DNA]</scope>
    <source>
        <strain evidence="10">KCTC 52487</strain>
    </source>
</reference>
<dbReference type="Proteomes" id="UP001595379">
    <property type="component" value="Unassembled WGS sequence"/>
</dbReference>
<protein>
    <recommendedName>
        <fullName evidence="8">Protein nucleotidyltransferase YdiU</fullName>
        <ecNumber evidence="8">2.7.7.-</ecNumber>
    </recommendedName>
    <alternativeName>
        <fullName evidence="8">Protein adenylyltransferase YdiU</fullName>
        <ecNumber evidence="8">2.7.7.108</ecNumber>
    </alternativeName>
    <alternativeName>
        <fullName evidence="8">Protein uridylyltransferase YdiU</fullName>
        <ecNumber evidence="8">2.7.7.-</ecNumber>
    </alternativeName>
</protein>
<feature type="binding site" evidence="8">
    <location>
        <position position="256"/>
    </location>
    <ligand>
        <name>Mg(2+)</name>
        <dbReference type="ChEBI" id="CHEBI:18420"/>
    </ligand>
</feature>
<feature type="binding site" evidence="8">
    <location>
        <position position="111"/>
    </location>
    <ligand>
        <name>ATP</name>
        <dbReference type="ChEBI" id="CHEBI:30616"/>
    </ligand>
</feature>
<evidence type="ECO:0000256" key="7">
    <source>
        <dbReference type="ARBA" id="ARBA00022842"/>
    </source>
</evidence>
<comment type="cofactor">
    <cofactor evidence="8">
        <name>Mg(2+)</name>
        <dbReference type="ChEBI" id="CHEBI:18420"/>
    </cofactor>
    <cofactor evidence="8">
        <name>Mn(2+)</name>
        <dbReference type="ChEBI" id="CHEBI:29035"/>
    </cofactor>
</comment>
<keyword evidence="4 8" id="KW-0479">Metal-binding</keyword>
<comment type="catalytic activity">
    <reaction evidence="8">
        <text>L-seryl-[protein] + UTP = O-(5'-uridylyl)-L-seryl-[protein] + diphosphate</text>
        <dbReference type="Rhea" id="RHEA:64604"/>
        <dbReference type="Rhea" id="RHEA-COMP:9863"/>
        <dbReference type="Rhea" id="RHEA-COMP:16635"/>
        <dbReference type="ChEBI" id="CHEBI:29999"/>
        <dbReference type="ChEBI" id="CHEBI:33019"/>
        <dbReference type="ChEBI" id="CHEBI:46398"/>
        <dbReference type="ChEBI" id="CHEBI:156051"/>
    </reaction>
</comment>
<evidence type="ECO:0000313" key="9">
    <source>
        <dbReference type="EMBL" id="MFC2926339.1"/>
    </source>
</evidence>
<name>A0ABV6ZY28_9PROT</name>
<feature type="binding site" evidence="8">
    <location>
        <position position="265"/>
    </location>
    <ligand>
        <name>Mg(2+)</name>
        <dbReference type="ChEBI" id="CHEBI:18420"/>
    </ligand>
</feature>
<feature type="active site" description="Proton acceptor" evidence="8">
    <location>
        <position position="255"/>
    </location>
</feature>
<comment type="catalytic activity">
    <reaction evidence="8">
        <text>L-seryl-[protein] + ATP = 3-O-(5'-adenylyl)-L-seryl-[protein] + diphosphate</text>
        <dbReference type="Rhea" id="RHEA:58120"/>
        <dbReference type="Rhea" id="RHEA-COMP:9863"/>
        <dbReference type="Rhea" id="RHEA-COMP:15073"/>
        <dbReference type="ChEBI" id="CHEBI:29999"/>
        <dbReference type="ChEBI" id="CHEBI:30616"/>
        <dbReference type="ChEBI" id="CHEBI:33019"/>
        <dbReference type="ChEBI" id="CHEBI:142516"/>
        <dbReference type="EC" id="2.7.7.108"/>
    </reaction>
</comment>
<feature type="binding site" evidence="8">
    <location>
        <position position="177"/>
    </location>
    <ligand>
        <name>ATP</name>
        <dbReference type="ChEBI" id="CHEBI:30616"/>
    </ligand>
</feature>
<keyword evidence="3 8" id="KW-0548">Nucleotidyltransferase</keyword>
<feature type="binding site" evidence="8">
    <location>
        <position position="124"/>
    </location>
    <ligand>
        <name>ATP</name>
        <dbReference type="ChEBI" id="CHEBI:30616"/>
    </ligand>
</feature>
<comment type="catalytic activity">
    <reaction evidence="8">
        <text>L-tyrosyl-[protein] + UTP = O-(5'-uridylyl)-L-tyrosyl-[protein] + diphosphate</text>
        <dbReference type="Rhea" id="RHEA:83887"/>
        <dbReference type="Rhea" id="RHEA-COMP:10136"/>
        <dbReference type="Rhea" id="RHEA-COMP:20238"/>
        <dbReference type="ChEBI" id="CHEBI:33019"/>
        <dbReference type="ChEBI" id="CHEBI:46398"/>
        <dbReference type="ChEBI" id="CHEBI:46858"/>
        <dbReference type="ChEBI" id="CHEBI:90602"/>
    </reaction>
</comment>
<keyword evidence="6 8" id="KW-0067">ATP-binding</keyword>
<evidence type="ECO:0000256" key="6">
    <source>
        <dbReference type="ARBA" id="ARBA00022840"/>
    </source>
</evidence>
<dbReference type="EC" id="2.7.7.-" evidence="8"/>
<keyword evidence="8" id="KW-0464">Manganese</keyword>
<dbReference type="EC" id="2.7.7.108" evidence="8"/>
<dbReference type="PANTHER" id="PTHR32057:SF14">
    <property type="entry name" value="PROTEIN ADENYLYLTRANSFERASE SELO, MITOCHONDRIAL"/>
    <property type="match status" value="1"/>
</dbReference>
<dbReference type="RefSeq" id="WP_343165722.1">
    <property type="nucleotide sequence ID" value="NZ_JBHRSV010000017.1"/>
</dbReference>
<gene>
    <name evidence="8" type="primary">ydiU</name>
    <name evidence="8" type="synonym">selO</name>
    <name evidence="9" type="ORF">ACFOOR_09495</name>
</gene>